<keyword evidence="3" id="KW-1133">Transmembrane helix</keyword>
<evidence type="ECO:0000313" key="5">
    <source>
        <dbReference type="EMBL" id="GIH06021.1"/>
    </source>
</evidence>
<evidence type="ECO:0000256" key="2">
    <source>
        <dbReference type="SAM" id="MobiDB-lite"/>
    </source>
</evidence>
<dbReference type="EMBL" id="BONY01000023">
    <property type="protein sequence ID" value="GIH06021.1"/>
    <property type="molecule type" value="Genomic_DNA"/>
</dbReference>
<dbReference type="AlphaFoldDB" id="A0A8J3QAC1"/>
<gene>
    <name evidence="5" type="ORF">Rhe02_40880</name>
</gene>
<dbReference type="InterPro" id="IPR004474">
    <property type="entry name" value="LytR_CpsA_psr"/>
</dbReference>
<evidence type="ECO:0000256" key="1">
    <source>
        <dbReference type="ARBA" id="ARBA00006068"/>
    </source>
</evidence>
<dbReference type="PANTHER" id="PTHR33392:SF6">
    <property type="entry name" value="POLYISOPRENYL-TEICHOIC ACID--PEPTIDOGLYCAN TEICHOIC ACID TRANSFERASE TAGU"/>
    <property type="match status" value="1"/>
</dbReference>
<protein>
    <submittedName>
        <fullName evidence="5">Transcriptional regulator</fullName>
    </submittedName>
</protein>
<keyword evidence="3" id="KW-0472">Membrane</keyword>
<comment type="similarity">
    <text evidence="1">Belongs to the LytR/CpsA/Psr (LCP) family.</text>
</comment>
<accession>A0A8J3QAC1</accession>
<keyword evidence="3" id="KW-0812">Transmembrane</keyword>
<dbReference type="RefSeq" id="WP_203909843.1">
    <property type="nucleotide sequence ID" value="NZ_BONY01000023.1"/>
</dbReference>
<keyword evidence="6" id="KW-1185">Reference proteome</keyword>
<dbReference type="Gene3D" id="3.40.630.190">
    <property type="entry name" value="LCP protein"/>
    <property type="match status" value="1"/>
</dbReference>
<organism evidence="5 6">
    <name type="scientific">Rhizocola hellebori</name>
    <dbReference type="NCBI Taxonomy" id="1392758"/>
    <lineage>
        <taxon>Bacteria</taxon>
        <taxon>Bacillati</taxon>
        <taxon>Actinomycetota</taxon>
        <taxon>Actinomycetes</taxon>
        <taxon>Micromonosporales</taxon>
        <taxon>Micromonosporaceae</taxon>
        <taxon>Rhizocola</taxon>
    </lineage>
</organism>
<dbReference type="InterPro" id="IPR050922">
    <property type="entry name" value="LytR/CpsA/Psr_CW_biosynth"/>
</dbReference>
<feature type="domain" description="Cell envelope-related transcriptional attenuator" evidence="4">
    <location>
        <begin position="119"/>
        <end position="310"/>
    </location>
</feature>
<sequence>MPASSTRAKRAPVREARIEREDFDEEATPAKRKKPKDPLWARLTVVAGALLMMLGGGGIVAARLAIASATDKLTTTTMIGTDSGALVPGTNIDGAINLLLVGIDSEQITDGGEREGVLADSILIMHIPKSHDQGYLLSIPRDTRVTIPRFEKSRYGGGTGKINSAFSSGYQGSGTELEKRARGVELLALTIYKLTGMQFNGAMLIDFDGFRAMVEELGGVDLCVDQRAESIHLAYNAQGKIVGVWYDDAAGQVRNMPKGGRPLIHEPGCRFFTPQLALDYSRIRKGLENGDYDRQRHQQQLIKAIAKKAMSKGVLTDFGKLNRVIEAGGKAMILDPGRVPIEDFIFTLKDVAANDLVTVRTNPGTWSTQEINGISYVILNDASLALFHAARDGTLQDFLLNHPEFLGSV</sequence>
<dbReference type="Proteomes" id="UP000612899">
    <property type="component" value="Unassembled WGS sequence"/>
</dbReference>
<dbReference type="Pfam" id="PF03816">
    <property type="entry name" value="LytR_cpsA_psr"/>
    <property type="match status" value="1"/>
</dbReference>
<evidence type="ECO:0000313" key="6">
    <source>
        <dbReference type="Proteomes" id="UP000612899"/>
    </source>
</evidence>
<comment type="caution">
    <text evidence="5">The sequence shown here is derived from an EMBL/GenBank/DDBJ whole genome shotgun (WGS) entry which is preliminary data.</text>
</comment>
<evidence type="ECO:0000256" key="3">
    <source>
        <dbReference type="SAM" id="Phobius"/>
    </source>
</evidence>
<proteinExistence type="inferred from homology"/>
<feature type="region of interest" description="Disordered" evidence="2">
    <location>
        <begin position="1"/>
        <end position="35"/>
    </location>
</feature>
<reference evidence="5" key="1">
    <citation type="submission" date="2021-01" db="EMBL/GenBank/DDBJ databases">
        <title>Whole genome shotgun sequence of Rhizocola hellebori NBRC 109834.</title>
        <authorList>
            <person name="Komaki H."/>
            <person name="Tamura T."/>
        </authorList>
    </citation>
    <scope>NUCLEOTIDE SEQUENCE</scope>
    <source>
        <strain evidence="5">NBRC 109834</strain>
    </source>
</reference>
<dbReference type="PANTHER" id="PTHR33392">
    <property type="entry name" value="POLYISOPRENYL-TEICHOIC ACID--PEPTIDOGLYCAN TEICHOIC ACID TRANSFERASE TAGU"/>
    <property type="match status" value="1"/>
</dbReference>
<evidence type="ECO:0000259" key="4">
    <source>
        <dbReference type="Pfam" id="PF03816"/>
    </source>
</evidence>
<feature type="transmembrane region" description="Helical" evidence="3">
    <location>
        <begin position="39"/>
        <end position="66"/>
    </location>
</feature>
<name>A0A8J3QAC1_9ACTN</name>